<name>A0A7Z0D4W3_9MICO</name>
<dbReference type="GO" id="GO:0009062">
    <property type="term" value="P:fatty acid catabolic process"/>
    <property type="evidence" value="ECO:0007669"/>
    <property type="project" value="TreeGrafter"/>
</dbReference>
<comment type="similarity">
    <text evidence="1">Belongs to the C/M/P thioester hydrolase family.</text>
</comment>
<dbReference type="Pfam" id="PF13622">
    <property type="entry name" value="4HBT_3"/>
    <property type="match status" value="1"/>
</dbReference>
<dbReference type="InterPro" id="IPR049450">
    <property type="entry name" value="ACOT8-like_C"/>
</dbReference>
<dbReference type="InterPro" id="IPR049449">
    <property type="entry name" value="TesB_ACOT8-like_N"/>
</dbReference>
<dbReference type="InterPro" id="IPR003703">
    <property type="entry name" value="Acyl_CoA_thio"/>
</dbReference>
<dbReference type="InterPro" id="IPR042171">
    <property type="entry name" value="Acyl-CoA_hotdog"/>
</dbReference>
<gene>
    <name evidence="5" type="ORF">BJY26_003243</name>
</gene>
<proteinExistence type="inferred from homology"/>
<reference evidence="5 6" key="1">
    <citation type="submission" date="2020-07" db="EMBL/GenBank/DDBJ databases">
        <title>Sequencing the genomes of 1000 actinobacteria strains.</title>
        <authorList>
            <person name="Klenk H.-P."/>
        </authorList>
    </citation>
    <scope>NUCLEOTIDE SEQUENCE [LARGE SCALE GENOMIC DNA]</scope>
    <source>
        <strain evidence="5 6">DSM 26341</strain>
    </source>
</reference>
<dbReference type="Pfam" id="PF20789">
    <property type="entry name" value="4HBT_3C"/>
    <property type="match status" value="1"/>
</dbReference>
<evidence type="ECO:0000313" key="6">
    <source>
        <dbReference type="Proteomes" id="UP000539111"/>
    </source>
</evidence>
<feature type="domain" description="Acyl-CoA thioesterase-like N-terminal HotDog" evidence="3">
    <location>
        <begin position="47"/>
        <end position="124"/>
    </location>
</feature>
<keyword evidence="6" id="KW-1185">Reference proteome</keyword>
<dbReference type="Gene3D" id="2.40.160.210">
    <property type="entry name" value="Acyl-CoA thioesterase, double hotdog domain"/>
    <property type="match status" value="1"/>
</dbReference>
<dbReference type="Proteomes" id="UP000539111">
    <property type="component" value="Unassembled WGS sequence"/>
</dbReference>
<feature type="domain" description="Acyl-CoA thioesterase-like C-terminal" evidence="4">
    <location>
        <begin position="165"/>
        <end position="296"/>
    </location>
</feature>
<dbReference type="RefSeq" id="WP_179429208.1">
    <property type="nucleotide sequence ID" value="NZ_JACBZP010000001.1"/>
</dbReference>
<evidence type="ECO:0000256" key="1">
    <source>
        <dbReference type="ARBA" id="ARBA00006538"/>
    </source>
</evidence>
<comment type="caution">
    <text evidence="5">The sequence shown here is derived from an EMBL/GenBank/DDBJ whole genome shotgun (WGS) entry which is preliminary data.</text>
</comment>
<dbReference type="PANTHER" id="PTHR11066:SF34">
    <property type="entry name" value="ACYL-COENZYME A THIOESTERASE 8"/>
    <property type="match status" value="1"/>
</dbReference>
<dbReference type="CDD" id="cd03444">
    <property type="entry name" value="Thioesterase_II_repeat1"/>
    <property type="match status" value="1"/>
</dbReference>
<dbReference type="EC" id="3.1.2.-" evidence="5"/>
<dbReference type="GO" id="GO:0005829">
    <property type="term" value="C:cytosol"/>
    <property type="evidence" value="ECO:0007669"/>
    <property type="project" value="TreeGrafter"/>
</dbReference>
<evidence type="ECO:0000256" key="2">
    <source>
        <dbReference type="ARBA" id="ARBA00022801"/>
    </source>
</evidence>
<evidence type="ECO:0000259" key="4">
    <source>
        <dbReference type="Pfam" id="PF20789"/>
    </source>
</evidence>
<dbReference type="EMBL" id="JACBZP010000001">
    <property type="protein sequence ID" value="NYI68937.1"/>
    <property type="molecule type" value="Genomic_DNA"/>
</dbReference>
<dbReference type="InterPro" id="IPR029069">
    <property type="entry name" value="HotDog_dom_sf"/>
</dbReference>
<dbReference type="SUPFAM" id="SSF54637">
    <property type="entry name" value="Thioesterase/thiol ester dehydrase-isomerase"/>
    <property type="match status" value="2"/>
</dbReference>
<dbReference type="GO" id="GO:0006637">
    <property type="term" value="P:acyl-CoA metabolic process"/>
    <property type="evidence" value="ECO:0007669"/>
    <property type="project" value="InterPro"/>
</dbReference>
<keyword evidence="2 5" id="KW-0378">Hydrolase</keyword>
<dbReference type="CDD" id="cd03445">
    <property type="entry name" value="Thioesterase_II_repeat2"/>
    <property type="match status" value="1"/>
</dbReference>
<protein>
    <submittedName>
        <fullName evidence="5">Acyl-CoA thioesterase-2</fullName>
        <ecNumber evidence="5">3.1.2.-</ecNumber>
    </submittedName>
</protein>
<sequence>MADNSSSRQDHTVATLLGLLDLQRSDEEPGGSDDDVFIGSSQFKPDGRVFGGQVLAQSIIAADKTIPDDRFIHSLHGYFLRPGDVTQAIRFGVERLRDGGSFSARRVHAYQHGKTILSMIASFQIPSGGIEHGETLDVASLPRPETLASDDDLIGHVDHPQVQDWLTQRPFDIRHVDEPIFLGAAERKSAHQVVWMRTKSPVDLARNAQSAVLAYASDFSPLEPVLRSEGLSWMTDGLRIASLDHAMWWHHPVKVDEWLAYVSDSPFAGGGRGLGVGKFFNTNGRLVATMAQEGMVRIRR</sequence>
<accession>A0A7Z0D4W3</accession>
<dbReference type="PANTHER" id="PTHR11066">
    <property type="entry name" value="ACYL-COA THIOESTERASE"/>
    <property type="match status" value="1"/>
</dbReference>
<organism evidence="5 6">
    <name type="scientific">Spelaeicoccus albus</name>
    <dbReference type="NCBI Taxonomy" id="1280376"/>
    <lineage>
        <taxon>Bacteria</taxon>
        <taxon>Bacillati</taxon>
        <taxon>Actinomycetota</taxon>
        <taxon>Actinomycetes</taxon>
        <taxon>Micrococcales</taxon>
        <taxon>Brevibacteriaceae</taxon>
        <taxon>Spelaeicoccus</taxon>
    </lineage>
</organism>
<evidence type="ECO:0000259" key="3">
    <source>
        <dbReference type="Pfam" id="PF13622"/>
    </source>
</evidence>
<dbReference type="GO" id="GO:0047617">
    <property type="term" value="F:fatty acyl-CoA hydrolase activity"/>
    <property type="evidence" value="ECO:0007669"/>
    <property type="project" value="InterPro"/>
</dbReference>
<evidence type="ECO:0000313" key="5">
    <source>
        <dbReference type="EMBL" id="NYI68937.1"/>
    </source>
</evidence>
<dbReference type="AlphaFoldDB" id="A0A7Z0D4W3"/>